<dbReference type="SUPFAM" id="SSF52821">
    <property type="entry name" value="Rhodanese/Cell cycle control phosphatase"/>
    <property type="match status" value="1"/>
</dbReference>
<keyword evidence="3" id="KW-0285">Flavoprotein</keyword>
<dbReference type="PROSITE" id="PS50206">
    <property type="entry name" value="RHODANESE_3"/>
    <property type="match status" value="1"/>
</dbReference>
<dbReference type="PANTHER" id="PTHR43429">
    <property type="entry name" value="PYRIDINE NUCLEOTIDE-DISULFIDE OXIDOREDUCTASE DOMAIN-CONTAINING"/>
    <property type="match status" value="1"/>
</dbReference>
<keyword evidence="9" id="KW-1185">Reference proteome</keyword>
<dbReference type="SUPFAM" id="SSF55424">
    <property type="entry name" value="FAD/NAD-linked reductases, dimerisation (C-terminal) domain"/>
    <property type="match status" value="1"/>
</dbReference>
<dbReference type="Pfam" id="PF02852">
    <property type="entry name" value="Pyr_redox_dim"/>
    <property type="match status" value="1"/>
</dbReference>
<name>A0ABX6NCM5_9BACT</name>
<dbReference type="InterPro" id="IPR036188">
    <property type="entry name" value="FAD/NAD-bd_sf"/>
</dbReference>
<keyword evidence="6" id="KW-0676">Redox-active center</keyword>
<evidence type="ECO:0000256" key="5">
    <source>
        <dbReference type="ARBA" id="ARBA00023002"/>
    </source>
</evidence>
<dbReference type="Gene3D" id="3.50.50.60">
    <property type="entry name" value="FAD/NAD(P)-binding domain"/>
    <property type="match status" value="2"/>
</dbReference>
<dbReference type="RefSeq" id="WP_171266616.1">
    <property type="nucleotide sequence ID" value="NZ_CP039543.1"/>
</dbReference>
<keyword evidence="4" id="KW-0274">FAD</keyword>
<gene>
    <name evidence="8" type="ORF">E8L03_03750</name>
</gene>
<reference evidence="8 9" key="1">
    <citation type="submission" date="2019-04" db="EMBL/GenBank/DDBJ databases">
        <title>Isolation and culture of sulfate reducing bacteria from the cold seep of the South China Sea.</title>
        <authorList>
            <person name="Sun C."/>
            <person name="Liu R."/>
        </authorList>
    </citation>
    <scope>NUCLEOTIDE SEQUENCE [LARGE SCALE GENOMIC DNA]</scope>
    <source>
        <strain evidence="8 9">CS1</strain>
    </source>
</reference>
<dbReference type="PRINTS" id="PR00411">
    <property type="entry name" value="PNDRDTASEI"/>
</dbReference>
<dbReference type="Pfam" id="PF07992">
    <property type="entry name" value="Pyr_redox_2"/>
    <property type="match status" value="1"/>
</dbReference>
<proteinExistence type="inferred from homology"/>
<dbReference type="Pfam" id="PF00581">
    <property type="entry name" value="Rhodanese"/>
    <property type="match status" value="1"/>
</dbReference>
<protein>
    <submittedName>
        <fullName evidence="8">Pyridine nucleotide-disulfide oxidoreductase</fullName>
    </submittedName>
</protein>
<evidence type="ECO:0000256" key="1">
    <source>
        <dbReference type="ARBA" id="ARBA00001974"/>
    </source>
</evidence>
<dbReference type="Proteomes" id="UP000503251">
    <property type="component" value="Chromosome"/>
</dbReference>
<evidence type="ECO:0000256" key="2">
    <source>
        <dbReference type="ARBA" id="ARBA00009130"/>
    </source>
</evidence>
<dbReference type="PANTHER" id="PTHR43429:SF1">
    <property type="entry name" value="NAD(P)H SULFUR OXIDOREDUCTASE (COA-DEPENDENT)"/>
    <property type="match status" value="1"/>
</dbReference>
<evidence type="ECO:0000256" key="4">
    <source>
        <dbReference type="ARBA" id="ARBA00022827"/>
    </source>
</evidence>
<dbReference type="EMBL" id="CP039543">
    <property type="protein sequence ID" value="QJT08091.1"/>
    <property type="molecule type" value="Genomic_DNA"/>
</dbReference>
<evidence type="ECO:0000313" key="8">
    <source>
        <dbReference type="EMBL" id="QJT08091.1"/>
    </source>
</evidence>
<accession>A0ABX6NCM5</accession>
<dbReference type="PRINTS" id="PR00368">
    <property type="entry name" value="FADPNR"/>
</dbReference>
<dbReference type="InterPro" id="IPR036873">
    <property type="entry name" value="Rhodanese-like_dom_sf"/>
</dbReference>
<comment type="similarity">
    <text evidence="2">Belongs to the class-III pyridine nucleotide-disulfide oxidoreductase family.</text>
</comment>
<dbReference type="InterPro" id="IPR050260">
    <property type="entry name" value="FAD-bd_OxRdtase"/>
</dbReference>
<organism evidence="8 9">
    <name type="scientific">Oceanidesulfovibrio marinus</name>
    <dbReference type="NCBI Taxonomy" id="370038"/>
    <lineage>
        <taxon>Bacteria</taxon>
        <taxon>Pseudomonadati</taxon>
        <taxon>Thermodesulfobacteriota</taxon>
        <taxon>Desulfovibrionia</taxon>
        <taxon>Desulfovibrionales</taxon>
        <taxon>Desulfovibrionaceae</taxon>
        <taxon>Oceanidesulfovibrio</taxon>
    </lineage>
</organism>
<evidence type="ECO:0000256" key="6">
    <source>
        <dbReference type="ARBA" id="ARBA00023284"/>
    </source>
</evidence>
<feature type="domain" description="Rhodanese" evidence="7">
    <location>
        <begin position="476"/>
        <end position="564"/>
    </location>
</feature>
<dbReference type="CDD" id="cd00158">
    <property type="entry name" value="RHOD"/>
    <property type="match status" value="1"/>
</dbReference>
<dbReference type="InterPro" id="IPR001763">
    <property type="entry name" value="Rhodanese-like_dom"/>
</dbReference>
<dbReference type="SMART" id="SM00450">
    <property type="entry name" value="RHOD"/>
    <property type="match status" value="1"/>
</dbReference>
<keyword evidence="5" id="KW-0560">Oxidoreductase</keyword>
<dbReference type="InterPro" id="IPR023753">
    <property type="entry name" value="FAD/NAD-binding_dom"/>
</dbReference>
<dbReference type="InterPro" id="IPR016156">
    <property type="entry name" value="FAD/NAD-linked_Rdtase_dimer_sf"/>
</dbReference>
<dbReference type="SUPFAM" id="SSF51905">
    <property type="entry name" value="FAD/NAD(P)-binding domain"/>
    <property type="match status" value="1"/>
</dbReference>
<evidence type="ECO:0000259" key="7">
    <source>
        <dbReference type="PROSITE" id="PS50206"/>
    </source>
</evidence>
<evidence type="ECO:0000313" key="9">
    <source>
        <dbReference type="Proteomes" id="UP000503251"/>
    </source>
</evidence>
<sequence length="564" mass="60549">MASKRIVVVGGSAAGPKAASRAKRMNQDAEVVLIQRAPELSMASCAYPYFIKGEVAKRDQLLSTPTGVVRNPTFFEGAKGVHAYVETEVESIDRAAKKIVAKNLRDGSTQEIEYDSLILCTGANPRMPPLPGSDLKGITPLHAMKDADFLASVRGNPEIKRAVIIGGGLIGIETSEALQHIGLEVTVVELLPQILMFLDWELALVVENHVRANTVDVIEENGVSEYLGENGAVTGVRLKDGREIPCDLVVVSIGVSPNTELARNAGLTIGETGGIQVDAHMKTSDPSIYAAGDCTEKVNRITGKKCLAPFGDVANLEGRVAGENAAIGDTATFPGVVLSGICKVFNLSAGSTGLSERMARAAGYDVLTATNAGPDKPGFMGGKLVISKMVIERETERVLGFQCIGAGDVNRQVAEAATAVNLGAKLSDLVNLDLPYAPPFSLALDHFLTTAHVAENKLRGLFHGVNCNYVLEASKKEPKPFMLDVRSPDEWEEIRIGIGEILIPLGNLRNRLNELPQDKDAEILCWCKVSMRGYEAERILAAHGWTNIKVMEGGVMAWPFEREK</sequence>
<dbReference type="InterPro" id="IPR004099">
    <property type="entry name" value="Pyr_nucl-diS_OxRdtase_dimer"/>
</dbReference>
<evidence type="ECO:0000256" key="3">
    <source>
        <dbReference type="ARBA" id="ARBA00022630"/>
    </source>
</evidence>
<dbReference type="Gene3D" id="3.40.250.10">
    <property type="entry name" value="Rhodanese-like domain"/>
    <property type="match status" value="1"/>
</dbReference>
<comment type="cofactor">
    <cofactor evidence="1">
        <name>FAD</name>
        <dbReference type="ChEBI" id="CHEBI:57692"/>
    </cofactor>
</comment>